<dbReference type="PANTHER" id="PTHR33164">
    <property type="entry name" value="TRANSCRIPTIONAL REGULATOR, MARR FAMILY"/>
    <property type="match status" value="1"/>
</dbReference>
<dbReference type="EMBL" id="CP002083">
    <property type="protein sequence ID" value="ADJ24836.1"/>
    <property type="molecule type" value="Genomic_DNA"/>
</dbReference>
<dbReference type="InterPro" id="IPR036390">
    <property type="entry name" value="WH_DNA-bd_sf"/>
</dbReference>
<dbReference type="SUPFAM" id="SSF46785">
    <property type="entry name" value="Winged helix' DNA-binding domain"/>
    <property type="match status" value="1"/>
</dbReference>
<dbReference type="AlphaFoldDB" id="D8JVI2"/>
<feature type="compositionally biased region" description="Polar residues" evidence="1">
    <location>
        <begin position="1"/>
        <end position="12"/>
    </location>
</feature>
<protein>
    <submittedName>
        <fullName evidence="3">Transcriptional regulator, MarR family</fullName>
    </submittedName>
</protein>
<dbReference type="Gene3D" id="1.10.10.10">
    <property type="entry name" value="Winged helix-like DNA-binding domain superfamily/Winged helix DNA-binding domain"/>
    <property type="match status" value="1"/>
</dbReference>
<keyword evidence="4" id="KW-1185">Reference proteome</keyword>
<evidence type="ECO:0000313" key="3">
    <source>
        <dbReference type="EMBL" id="ADJ24836.1"/>
    </source>
</evidence>
<dbReference type="InterPro" id="IPR039422">
    <property type="entry name" value="MarR/SlyA-like"/>
</dbReference>
<dbReference type="PROSITE" id="PS50995">
    <property type="entry name" value="HTH_MARR_2"/>
    <property type="match status" value="1"/>
</dbReference>
<accession>D8JVI2</accession>
<evidence type="ECO:0000313" key="4">
    <source>
        <dbReference type="Proteomes" id="UP000002033"/>
    </source>
</evidence>
<evidence type="ECO:0000256" key="1">
    <source>
        <dbReference type="SAM" id="MobiDB-lite"/>
    </source>
</evidence>
<dbReference type="SMART" id="SM00347">
    <property type="entry name" value="HTH_MARR"/>
    <property type="match status" value="1"/>
</dbReference>
<feature type="domain" description="HTH marR-type" evidence="2">
    <location>
        <begin position="20"/>
        <end position="155"/>
    </location>
</feature>
<proteinExistence type="predicted"/>
<gene>
    <name evidence="3" type="ordered locus">Hden_3041</name>
</gene>
<dbReference type="PANTHER" id="PTHR33164:SF104">
    <property type="entry name" value="TRANSCRIPTIONAL REGULATORY PROTEIN"/>
    <property type="match status" value="1"/>
</dbReference>
<dbReference type="InterPro" id="IPR000835">
    <property type="entry name" value="HTH_MarR-typ"/>
</dbReference>
<dbReference type="KEGG" id="hdn:Hden_3041"/>
<sequence>MVTKNPKSSPASKTAARRRKSTVTKANYEALAEFRWELRKFLAFSEAAANGAGVTPQQHQLMLSVKGAPGRDSLSVGEIADRLLLRHHTVVELVDRLSDLGLVERNPDPTDGRKIQVSLTKSGNATIDKLSTIHVEELKSIRPTLRKLLRTFQRR</sequence>
<name>D8JVI2_HYPDA</name>
<dbReference type="Proteomes" id="UP000002033">
    <property type="component" value="Chromosome"/>
</dbReference>
<organism evidence="3 4">
    <name type="scientific">Hyphomicrobium denitrificans (strain ATCC 51888 / DSM 1869 / NCIMB 11706 / TK 0415)</name>
    <dbReference type="NCBI Taxonomy" id="582899"/>
    <lineage>
        <taxon>Bacteria</taxon>
        <taxon>Pseudomonadati</taxon>
        <taxon>Pseudomonadota</taxon>
        <taxon>Alphaproteobacteria</taxon>
        <taxon>Hyphomicrobiales</taxon>
        <taxon>Hyphomicrobiaceae</taxon>
        <taxon>Hyphomicrobium</taxon>
    </lineage>
</organism>
<feature type="region of interest" description="Disordered" evidence="1">
    <location>
        <begin position="1"/>
        <end position="22"/>
    </location>
</feature>
<dbReference type="HOGENOM" id="CLU_120009_0_0_5"/>
<dbReference type="GO" id="GO:0003700">
    <property type="term" value="F:DNA-binding transcription factor activity"/>
    <property type="evidence" value="ECO:0007669"/>
    <property type="project" value="InterPro"/>
</dbReference>
<evidence type="ECO:0000259" key="2">
    <source>
        <dbReference type="PROSITE" id="PS50995"/>
    </source>
</evidence>
<dbReference type="InterPro" id="IPR036388">
    <property type="entry name" value="WH-like_DNA-bd_sf"/>
</dbReference>
<dbReference type="Pfam" id="PF12802">
    <property type="entry name" value="MarR_2"/>
    <property type="match status" value="1"/>
</dbReference>
<dbReference type="GO" id="GO:0006950">
    <property type="term" value="P:response to stress"/>
    <property type="evidence" value="ECO:0007669"/>
    <property type="project" value="TreeGrafter"/>
</dbReference>
<dbReference type="eggNOG" id="COG1846">
    <property type="taxonomic scope" value="Bacteria"/>
</dbReference>
<reference evidence="4" key="1">
    <citation type="journal article" date="2011" name="J. Bacteriol.">
        <title>Genome sequences of eight morphologically diverse alphaproteobacteria.</title>
        <authorList>
            <consortium name="US DOE Joint Genome Institute"/>
            <person name="Brown P.J."/>
            <person name="Kysela D.T."/>
            <person name="Buechlein A."/>
            <person name="Hemmerich C."/>
            <person name="Brun Y.V."/>
        </authorList>
    </citation>
    <scope>NUCLEOTIDE SEQUENCE [LARGE SCALE GENOMIC DNA]</scope>
    <source>
        <strain evidence="4">ATCC 51888 / DSM 1869 / NCIB 11706 / TK 0415</strain>
    </source>
</reference>